<protein>
    <submittedName>
        <fullName evidence="6">Shikimate dehydrogenase</fullName>
    </submittedName>
</protein>
<dbReference type="PANTHER" id="PTHR21089:SF1">
    <property type="entry name" value="BIFUNCTIONAL 3-DEHYDROQUINATE DEHYDRATASE_SHIKIMATE DEHYDROGENASE, CHLOROPLASTIC"/>
    <property type="match status" value="1"/>
</dbReference>
<keyword evidence="3" id="KW-0057">Aromatic amino acid biosynthesis</keyword>
<accession>A0A1M5AGR7</accession>
<organism evidence="6 7">
    <name type="scientific">Cnuella takakiae</name>
    <dbReference type="NCBI Taxonomy" id="1302690"/>
    <lineage>
        <taxon>Bacteria</taxon>
        <taxon>Pseudomonadati</taxon>
        <taxon>Bacteroidota</taxon>
        <taxon>Chitinophagia</taxon>
        <taxon>Chitinophagales</taxon>
        <taxon>Chitinophagaceae</taxon>
        <taxon>Cnuella</taxon>
    </lineage>
</organism>
<dbReference type="EMBL" id="FQUO01000006">
    <property type="protein sequence ID" value="SHF29317.1"/>
    <property type="molecule type" value="Genomic_DNA"/>
</dbReference>
<dbReference type="InterPro" id="IPR022893">
    <property type="entry name" value="Shikimate_DH_fam"/>
</dbReference>
<dbReference type="InterPro" id="IPR013708">
    <property type="entry name" value="Shikimate_DH-bd_N"/>
</dbReference>
<dbReference type="InterPro" id="IPR046346">
    <property type="entry name" value="Aminoacid_DH-like_N_sf"/>
</dbReference>
<dbReference type="GO" id="GO:0005829">
    <property type="term" value="C:cytosol"/>
    <property type="evidence" value="ECO:0007669"/>
    <property type="project" value="TreeGrafter"/>
</dbReference>
<keyword evidence="2" id="KW-0560">Oxidoreductase</keyword>
<sequence>MSLYGLLGKTLKHSFSKGFFTDKFAKEGRTEDRYDNFELEHIGQLESLLQQHPDLRGLNVTIPYKEAVLPFLHAKNEVVAAIGACNCIKIENGKLHGFNTDVVGFRDSLQKRLQPQHTHALVLGTGGAAKAVFYVLEQLGIAYQVVSRTKTSDTITYEEVTPDLMASHRLVINTSPVGMYPKMDKAPLLPYDAISPAHLLFDLIYNPEQTLFLKHGADRGAQTANGYEMLIGQALESWRIWTGSEHG</sequence>
<dbReference type="Gene3D" id="3.40.50.10860">
    <property type="entry name" value="Leucine Dehydrogenase, chain A, domain 1"/>
    <property type="match status" value="1"/>
</dbReference>
<dbReference type="PANTHER" id="PTHR21089">
    <property type="entry name" value="SHIKIMATE DEHYDROGENASE"/>
    <property type="match status" value="1"/>
</dbReference>
<dbReference type="Proteomes" id="UP000184368">
    <property type="component" value="Unassembled WGS sequence"/>
</dbReference>
<name>A0A1M5AGR7_9BACT</name>
<evidence type="ECO:0000313" key="6">
    <source>
        <dbReference type="EMBL" id="SHF29317.1"/>
    </source>
</evidence>
<keyword evidence="3" id="KW-0028">Amino-acid biosynthesis</keyword>
<evidence type="ECO:0000313" key="7">
    <source>
        <dbReference type="Proteomes" id="UP000184368"/>
    </source>
</evidence>
<dbReference type="SUPFAM" id="SSF53223">
    <property type="entry name" value="Aminoacid dehydrogenase-like, N-terminal domain"/>
    <property type="match status" value="1"/>
</dbReference>
<keyword evidence="7" id="KW-1185">Reference proteome</keyword>
<dbReference type="GO" id="GO:0004764">
    <property type="term" value="F:shikimate 3-dehydrogenase (NADP+) activity"/>
    <property type="evidence" value="ECO:0007669"/>
    <property type="project" value="InterPro"/>
</dbReference>
<proteinExistence type="predicted"/>
<dbReference type="Pfam" id="PF08501">
    <property type="entry name" value="Shikimate_dh_N"/>
    <property type="match status" value="1"/>
</dbReference>
<dbReference type="GO" id="GO:0050661">
    <property type="term" value="F:NADP binding"/>
    <property type="evidence" value="ECO:0007669"/>
    <property type="project" value="TreeGrafter"/>
</dbReference>
<dbReference type="InterPro" id="IPR041121">
    <property type="entry name" value="SDH_C"/>
</dbReference>
<gene>
    <name evidence="6" type="ORF">SAMN05444008_106253</name>
</gene>
<evidence type="ECO:0000256" key="1">
    <source>
        <dbReference type="ARBA" id="ARBA00004871"/>
    </source>
</evidence>
<dbReference type="CDD" id="cd01065">
    <property type="entry name" value="NAD_bind_Shikimate_DH"/>
    <property type="match status" value="1"/>
</dbReference>
<evidence type="ECO:0000256" key="3">
    <source>
        <dbReference type="ARBA" id="ARBA00023141"/>
    </source>
</evidence>
<dbReference type="Gene3D" id="3.40.50.720">
    <property type="entry name" value="NAD(P)-binding Rossmann-like Domain"/>
    <property type="match status" value="1"/>
</dbReference>
<feature type="domain" description="SDH C-terminal" evidence="5">
    <location>
        <begin position="226"/>
        <end position="244"/>
    </location>
</feature>
<comment type="pathway">
    <text evidence="1">Metabolic intermediate biosynthesis; chorismate biosynthesis; chorismate from D-erythrose 4-phosphate and phosphoenolpyruvate: step 4/7.</text>
</comment>
<dbReference type="RefSeq" id="WP_073042578.1">
    <property type="nucleotide sequence ID" value="NZ_FQUO01000006.1"/>
</dbReference>
<dbReference type="GO" id="GO:0009423">
    <property type="term" value="P:chorismate biosynthetic process"/>
    <property type="evidence" value="ECO:0007669"/>
    <property type="project" value="TreeGrafter"/>
</dbReference>
<dbReference type="STRING" id="1302690.BUE76_08740"/>
<evidence type="ECO:0000259" key="5">
    <source>
        <dbReference type="Pfam" id="PF18317"/>
    </source>
</evidence>
<dbReference type="GO" id="GO:0019632">
    <property type="term" value="P:shikimate metabolic process"/>
    <property type="evidence" value="ECO:0007669"/>
    <property type="project" value="TreeGrafter"/>
</dbReference>
<feature type="domain" description="Shikimate dehydrogenase substrate binding N-terminal" evidence="4">
    <location>
        <begin position="6"/>
        <end position="88"/>
    </location>
</feature>
<dbReference type="AlphaFoldDB" id="A0A1M5AGR7"/>
<reference evidence="6 7" key="1">
    <citation type="submission" date="2016-11" db="EMBL/GenBank/DDBJ databases">
        <authorList>
            <person name="Jaros S."/>
            <person name="Januszkiewicz K."/>
            <person name="Wedrychowicz H."/>
        </authorList>
    </citation>
    <scope>NUCLEOTIDE SEQUENCE [LARGE SCALE GENOMIC DNA]</scope>
    <source>
        <strain evidence="6 7">DSM 26897</strain>
    </source>
</reference>
<dbReference type="SUPFAM" id="SSF51735">
    <property type="entry name" value="NAD(P)-binding Rossmann-fold domains"/>
    <property type="match status" value="1"/>
</dbReference>
<dbReference type="OrthoDB" id="9792692at2"/>
<evidence type="ECO:0000259" key="4">
    <source>
        <dbReference type="Pfam" id="PF08501"/>
    </source>
</evidence>
<dbReference type="InterPro" id="IPR036291">
    <property type="entry name" value="NAD(P)-bd_dom_sf"/>
</dbReference>
<evidence type="ECO:0000256" key="2">
    <source>
        <dbReference type="ARBA" id="ARBA00023002"/>
    </source>
</evidence>
<dbReference type="GO" id="GO:0009073">
    <property type="term" value="P:aromatic amino acid family biosynthetic process"/>
    <property type="evidence" value="ECO:0007669"/>
    <property type="project" value="UniProtKB-KW"/>
</dbReference>
<dbReference type="Pfam" id="PF18317">
    <property type="entry name" value="SDH_C"/>
    <property type="match status" value="1"/>
</dbReference>